<dbReference type="EMBL" id="UINC01000681">
    <property type="protein sequence ID" value="SUZ59484.1"/>
    <property type="molecule type" value="Genomic_DNA"/>
</dbReference>
<reference evidence="1" key="1">
    <citation type="submission" date="2018-05" db="EMBL/GenBank/DDBJ databases">
        <authorList>
            <person name="Lanie J.A."/>
            <person name="Ng W.-L."/>
            <person name="Kazmierczak K.M."/>
            <person name="Andrzejewski T.M."/>
            <person name="Davidsen T.M."/>
            <person name="Wayne K.J."/>
            <person name="Tettelin H."/>
            <person name="Glass J.I."/>
            <person name="Rusch D."/>
            <person name="Podicherti R."/>
            <person name="Tsui H.-C.T."/>
            <person name="Winkler M.E."/>
        </authorList>
    </citation>
    <scope>NUCLEOTIDE SEQUENCE</scope>
</reference>
<accession>A0A381NZ58</accession>
<proteinExistence type="predicted"/>
<dbReference type="AlphaFoldDB" id="A0A381NZ58"/>
<organism evidence="1">
    <name type="scientific">marine metagenome</name>
    <dbReference type="NCBI Taxonomy" id="408172"/>
    <lineage>
        <taxon>unclassified sequences</taxon>
        <taxon>metagenomes</taxon>
        <taxon>ecological metagenomes</taxon>
    </lineage>
</organism>
<name>A0A381NZ58_9ZZZZ</name>
<sequence length="33" mass="3728">MEQIGQVKLQQVVLVAVFGQQVLPVHSLVIQIW</sequence>
<gene>
    <name evidence="1" type="ORF">METZ01_LOCUS12338</name>
</gene>
<protein>
    <submittedName>
        <fullName evidence="1">Uncharacterized protein</fullName>
    </submittedName>
</protein>
<evidence type="ECO:0000313" key="1">
    <source>
        <dbReference type="EMBL" id="SUZ59484.1"/>
    </source>
</evidence>